<gene>
    <name evidence="2" type="ORF">SAMN05444280_12459</name>
</gene>
<dbReference type="AlphaFoldDB" id="A0A1M6KUJ2"/>
<dbReference type="STRING" id="1168035.SAMN05444280_12459"/>
<keyword evidence="3" id="KW-1185">Reference proteome</keyword>
<evidence type="ECO:0000313" key="3">
    <source>
        <dbReference type="Proteomes" id="UP000184050"/>
    </source>
</evidence>
<dbReference type="RefSeq" id="WP_073171112.1">
    <property type="nucleotide sequence ID" value="NZ_FQZE01000024.1"/>
</dbReference>
<evidence type="ECO:0000259" key="1">
    <source>
        <dbReference type="Pfam" id="PF10047"/>
    </source>
</evidence>
<dbReference type="EMBL" id="FQZE01000024">
    <property type="protein sequence ID" value="SHJ62530.1"/>
    <property type="molecule type" value="Genomic_DNA"/>
</dbReference>
<name>A0A1M6KUJ2_9BACT</name>
<dbReference type="Pfam" id="PF10047">
    <property type="entry name" value="DUF2281"/>
    <property type="match status" value="1"/>
</dbReference>
<sequence length="69" mass="8052">MEADILIHKFQDLPKSAKKELLDFLDFLSSKYEMKKKEGNECFSFDWSGGLKDLDDTSVGLQHKANQWR</sequence>
<reference evidence="2 3" key="1">
    <citation type="submission" date="2016-11" db="EMBL/GenBank/DDBJ databases">
        <authorList>
            <person name="Jaros S."/>
            <person name="Januszkiewicz K."/>
            <person name="Wedrychowicz H."/>
        </authorList>
    </citation>
    <scope>NUCLEOTIDE SEQUENCE [LARGE SCALE GENOMIC DNA]</scope>
    <source>
        <strain evidence="2 3">DSM 27063</strain>
    </source>
</reference>
<accession>A0A1M6KUJ2</accession>
<protein>
    <recommendedName>
        <fullName evidence="1">DUF2281 domain-containing protein</fullName>
    </recommendedName>
</protein>
<dbReference type="OrthoDB" id="9813378at2"/>
<feature type="domain" description="DUF2281" evidence="1">
    <location>
        <begin position="6"/>
        <end position="64"/>
    </location>
</feature>
<dbReference type="Proteomes" id="UP000184050">
    <property type="component" value="Unassembled WGS sequence"/>
</dbReference>
<dbReference type="InterPro" id="IPR018739">
    <property type="entry name" value="DUF2281"/>
</dbReference>
<evidence type="ECO:0000313" key="2">
    <source>
        <dbReference type="EMBL" id="SHJ62530.1"/>
    </source>
</evidence>
<proteinExistence type="predicted"/>
<organism evidence="2 3">
    <name type="scientific">Tangfeifania diversioriginum</name>
    <dbReference type="NCBI Taxonomy" id="1168035"/>
    <lineage>
        <taxon>Bacteria</taxon>
        <taxon>Pseudomonadati</taxon>
        <taxon>Bacteroidota</taxon>
        <taxon>Bacteroidia</taxon>
        <taxon>Marinilabiliales</taxon>
        <taxon>Prolixibacteraceae</taxon>
        <taxon>Tangfeifania</taxon>
    </lineage>
</organism>